<evidence type="ECO:0000313" key="1">
    <source>
        <dbReference type="EMBL" id="MFC7178088.1"/>
    </source>
</evidence>
<name>A0ABW2FTA2_9ACTN</name>
<dbReference type="EMBL" id="JBHTAJ010000001">
    <property type="protein sequence ID" value="MFC7178088.1"/>
    <property type="molecule type" value="Genomic_DNA"/>
</dbReference>
<dbReference type="PANTHER" id="PTHR32011:SF2">
    <property type="entry name" value="OS08G0472400 PROTEIN"/>
    <property type="match status" value="1"/>
</dbReference>
<protein>
    <submittedName>
        <fullName evidence="1">Uncharacterized protein</fullName>
    </submittedName>
</protein>
<comment type="caution">
    <text evidence="1">The sequence shown here is derived from an EMBL/GenBank/DDBJ whole genome shotgun (WGS) entry which is preliminary data.</text>
</comment>
<organism evidence="1 2">
    <name type="scientific">Kitasatospora paranensis</name>
    <dbReference type="NCBI Taxonomy" id="258053"/>
    <lineage>
        <taxon>Bacteria</taxon>
        <taxon>Bacillati</taxon>
        <taxon>Actinomycetota</taxon>
        <taxon>Actinomycetes</taxon>
        <taxon>Kitasatosporales</taxon>
        <taxon>Streptomycetaceae</taxon>
        <taxon>Kitasatospora</taxon>
    </lineage>
</organism>
<gene>
    <name evidence="1" type="ORF">ACFQMG_00755</name>
</gene>
<evidence type="ECO:0000313" key="2">
    <source>
        <dbReference type="Proteomes" id="UP001596435"/>
    </source>
</evidence>
<reference evidence="2" key="1">
    <citation type="journal article" date="2019" name="Int. J. Syst. Evol. Microbiol.">
        <title>The Global Catalogue of Microorganisms (GCM) 10K type strain sequencing project: providing services to taxonomists for standard genome sequencing and annotation.</title>
        <authorList>
            <consortium name="The Broad Institute Genomics Platform"/>
            <consortium name="The Broad Institute Genome Sequencing Center for Infectious Disease"/>
            <person name="Wu L."/>
            <person name="Ma J."/>
        </authorList>
    </citation>
    <scope>NUCLEOTIDE SEQUENCE [LARGE SCALE GENOMIC DNA]</scope>
    <source>
        <strain evidence="2">CGMCC 1.12859</strain>
    </source>
</reference>
<accession>A0ABW2FTA2</accession>
<dbReference type="PANTHER" id="PTHR32011">
    <property type="entry name" value="OS08G0472400 PROTEIN"/>
    <property type="match status" value="1"/>
</dbReference>
<keyword evidence="2" id="KW-1185">Reference proteome</keyword>
<dbReference type="RefSeq" id="WP_380230222.1">
    <property type="nucleotide sequence ID" value="NZ_JBHSVH010000002.1"/>
</dbReference>
<dbReference type="Proteomes" id="UP001596435">
    <property type="component" value="Unassembled WGS sequence"/>
</dbReference>
<proteinExistence type="predicted"/>
<sequence>MTLQPPRPLTTEGARALHAMTGAETAPGLTECELDGVEERYGFRFAADHRVFLAAGLPLGGGWPDWRGGDPARLRGMLDWPVEGTLFDVEHNSFWHPRWGVRPEATAERLDVARVRLADVPQLVPVYGHRYLPGTPGQFGHPVLSVHQTDIIYYGADLADYVRHEFTGLPAQLGSARSTVDFWSYVLGENNGADPTFTCTTPHDQYATDAGEALAHLRMLALERRLGRQVDDATLIATALTALVLDVDTPALRLLAGLSGAEEARAADLFGQVLDELGPAGDLPADEAGIRWELARWWLELVAGGTVRPALGADLIAQEAWAALGHPQPLLRISAEGVRHEEWTPEAGGTREAIAAAIVAEARRLLAGPWPPTS</sequence>